<sequence length="150" mass="16832">MSDCFGGAFPVHPALVYLLHQLKVNGIGYQLYGPIPNTDMVFVDLERRFASNLNADDIPEHWSIISPHYLSHRALINGDDDPIHESDADPEAVVLAYGGPEAECADNFRALCEQVSYLRQYCPSRLVYSNSRPPEPMEIQELILKLKAMS</sequence>
<dbReference type="AlphaFoldDB" id="A0A4R3IB43"/>
<protein>
    <submittedName>
        <fullName evidence="1">Uncharacterized protein</fullName>
    </submittedName>
</protein>
<dbReference type="EMBL" id="SLZR01000001">
    <property type="protein sequence ID" value="TCS43810.1"/>
    <property type="molecule type" value="Genomic_DNA"/>
</dbReference>
<organism evidence="1 2">
    <name type="scientific">Reinekea marinisedimentorum</name>
    <dbReference type="NCBI Taxonomy" id="230495"/>
    <lineage>
        <taxon>Bacteria</taxon>
        <taxon>Pseudomonadati</taxon>
        <taxon>Pseudomonadota</taxon>
        <taxon>Gammaproteobacteria</taxon>
        <taxon>Oceanospirillales</taxon>
        <taxon>Saccharospirillaceae</taxon>
        <taxon>Reinekea</taxon>
    </lineage>
</organism>
<dbReference type="Proteomes" id="UP000295793">
    <property type="component" value="Unassembled WGS sequence"/>
</dbReference>
<dbReference type="OrthoDB" id="6196713at2"/>
<dbReference type="RefSeq" id="WP_132698872.1">
    <property type="nucleotide sequence ID" value="NZ_SLZR01000001.1"/>
</dbReference>
<reference evidence="1 2" key="1">
    <citation type="submission" date="2019-03" db="EMBL/GenBank/DDBJ databases">
        <title>Genomic Encyclopedia of Archaeal and Bacterial Type Strains, Phase II (KMG-II): from individual species to whole genera.</title>
        <authorList>
            <person name="Goeker M."/>
        </authorList>
    </citation>
    <scope>NUCLEOTIDE SEQUENCE [LARGE SCALE GENOMIC DNA]</scope>
    <source>
        <strain evidence="1 2">DSM 15388</strain>
    </source>
</reference>
<keyword evidence="2" id="KW-1185">Reference proteome</keyword>
<proteinExistence type="predicted"/>
<comment type="caution">
    <text evidence="1">The sequence shown here is derived from an EMBL/GenBank/DDBJ whole genome shotgun (WGS) entry which is preliminary data.</text>
</comment>
<evidence type="ECO:0000313" key="1">
    <source>
        <dbReference type="EMBL" id="TCS43810.1"/>
    </source>
</evidence>
<name>A0A4R3IB43_9GAMM</name>
<gene>
    <name evidence="1" type="ORF">BCF53_101153</name>
</gene>
<evidence type="ECO:0000313" key="2">
    <source>
        <dbReference type="Proteomes" id="UP000295793"/>
    </source>
</evidence>
<accession>A0A4R3IB43</accession>